<organism evidence="3 4">
    <name type="scientific">Pseudocohnilembus persalinus</name>
    <name type="common">Ciliate</name>
    <dbReference type="NCBI Taxonomy" id="266149"/>
    <lineage>
        <taxon>Eukaryota</taxon>
        <taxon>Sar</taxon>
        <taxon>Alveolata</taxon>
        <taxon>Ciliophora</taxon>
        <taxon>Intramacronucleata</taxon>
        <taxon>Oligohymenophorea</taxon>
        <taxon>Scuticociliatia</taxon>
        <taxon>Philasterida</taxon>
        <taxon>Pseudocohnilembidae</taxon>
        <taxon>Pseudocohnilembus</taxon>
    </lineage>
</organism>
<reference evidence="3 4" key="1">
    <citation type="journal article" date="2015" name="Sci. Rep.">
        <title>Genome of the facultative scuticociliatosis pathogen Pseudocohnilembus persalinus provides insight into its virulence through horizontal gene transfer.</title>
        <authorList>
            <person name="Xiong J."/>
            <person name="Wang G."/>
            <person name="Cheng J."/>
            <person name="Tian M."/>
            <person name="Pan X."/>
            <person name="Warren A."/>
            <person name="Jiang C."/>
            <person name="Yuan D."/>
            <person name="Miao W."/>
        </authorList>
    </citation>
    <scope>NUCLEOTIDE SEQUENCE [LARGE SCALE GENOMIC DNA]</scope>
    <source>
        <strain evidence="3">36N120E</strain>
    </source>
</reference>
<dbReference type="OMA" id="ERQSNQG"/>
<dbReference type="SMART" id="SM00065">
    <property type="entry name" value="GAF"/>
    <property type="match status" value="2"/>
</dbReference>
<feature type="domain" description="GAF" evidence="2">
    <location>
        <begin position="486"/>
        <end position="636"/>
    </location>
</feature>
<dbReference type="InterPro" id="IPR029016">
    <property type="entry name" value="GAF-like_dom_sf"/>
</dbReference>
<dbReference type="SUPFAM" id="SSF55781">
    <property type="entry name" value="GAF domain-like"/>
    <property type="match status" value="2"/>
</dbReference>
<dbReference type="InParanoid" id="A0A0V0R1Y2"/>
<feature type="coiled-coil region" evidence="1">
    <location>
        <begin position="210"/>
        <end position="237"/>
    </location>
</feature>
<feature type="coiled-coil region" evidence="1">
    <location>
        <begin position="149"/>
        <end position="183"/>
    </location>
</feature>
<evidence type="ECO:0000313" key="3">
    <source>
        <dbReference type="EMBL" id="KRX08165.1"/>
    </source>
</evidence>
<name>A0A0V0R1Y2_PSEPJ</name>
<evidence type="ECO:0000259" key="2">
    <source>
        <dbReference type="SMART" id="SM00065"/>
    </source>
</evidence>
<evidence type="ECO:0000313" key="4">
    <source>
        <dbReference type="Proteomes" id="UP000054937"/>
    </source>
</evidence>
<evidence type="ECO:0000256" key="1">
    <source>
        <dbReference type="SAM" id="Coils"/>
    </source>
</evidence>
<protein>
    <recommendedName>
        <fullName evidence="2">GAF domain-containing protein</fullName>
    </recommendedName>
</protein>
<dbReference type="EMBL" id="LDAU01000073">
    <property type="protein sequence ID" value="KRX08165.1"/>
    <property type="molecule type" value="Genomic_DNA"/>
</dbReference>
<feature type="domain" description="GAF" evidence="2">
    <location>
        <begin position="319"/>
        <end position="465"/>
    </location>
</feature>
<dbReference type="Proteomes" id="UP000054937">
    <property type="component" value="Unassembled WGS sequence"/>
</dbReference>
<keyword evidence="4" id="KW-1185">Reference proteome</keyword>
<dbReference type="AlphaFoldDB" id="A0A0V0R1Y2"/>
<proteinExistence type="predicted"/>
<sequence>MSQNSLKYPQIQDRSLNNSQNIINNQQELMNSQASYINQSYLKQQQQLFLQQQQSRNGLFTQGSQSIINQNSKTLNDPENYASSQFMHGSKIPAVTEIINLKFKPEQKELHKNLIEMVKNFQNLENIVKYKNREIEKLHHLINYLQNGLQKRDEILANIQEENRKLKEQFVQQEMEIKNLKFQLKYTNKDENIFKKSAKNTGVFKQKFRIKQEEEEMKKVQQKLKFMEKEKQSVDKSLLRPKDYSVTEDKAFCVMNKDLNLDVNKEYFGKPHINYFQEKLRDEQFFIDKIQEMDYEQSIQLYDNTLRLQSSVSMSQQMVLTDALELIVEQGCEIIECDRCSVFIYDQESEKLWTKVAKGSQKTIRIPYNQGVAGLVFTSGKGVNILNAYRDERFNKEVDKITHYKTNTILCYPIFDQNGQTVNGVLQCVNKCKGYFTQDDQQLIQVICQVASMTLRNAKQFDDNILVHNNLRQALKSGILLNGKLDEVDLLLEGEKQLRENFNVQKVKIYYIDDEEQQFYTYNIAKEKNCFPITLGLAGDALKWGDIIHVNNAYNHPSFNVKIDIDTAMPVIVLPVKREKGDKIQAILEIINQRGITGIASEQKLDIDGVDLEALDFFSKQFCQALINARTFQKNRNNYLEKLQNIQDNY</sequence>
<dbReference type="Gene3D" id="3.30.450.40">
    <property type="match status" value="2"/>
</dbReference>
<keyword evidence="1" id="KW-0175">Coiled coil</keyword>
<dbReference type="Pfam" id="PF01590">
    <property type="entry name" value="GAF"/>
    <property type="match status" value="1"/>
</dbReference>
<comment type="caution">
    <text evidence="3">The sequence shown here is derived from an EMBL/GenBank/DDBJ whole genome shotgun (WGS) entry which is preliminary data.</text>
</comment>
<dbReference type="InterPro" id="IPR003018">
    <property type="entry name" value="GAF"/>
</dbReference>
<accession>A0A0V0R1Y2</accession>
<gene>
    <name evidence="3" type="ORF">PPERSA_01710</name>
</gene>
<dbReference type="OrthoDB" id="74705at2759"/>